<dbReference type="OrthoDB" id="747253at2759"/>
<keyword evidence="2" id="KW-0677">Repeat</keyword>
<evidence type="ECO:0000256" key="4">
    <source>
        <dbReference type="ARBA" id="ARBA00044511"/>
    </source>
</evidence>
<feature type="compositionally biased region" description="Basic residues" evidence="6">
    <location>
        <begin position="643"/>
        <end position="652"/>
    </location>
</feature>
<evidence type="ECO:0000256" key="5">
    <source>
        <dbReference type="PROSITE-ProRule" id="PRU00708"/>
    </source>
</evidence>
<dbReference type="PANTHER" id="PTHR47447:SF17">
    <property type="entry name" value="OS12G0638900 PROTEIN"/>
    <property type="match status" value="1"/>
</dbReference>
<dbReference type="EMBL" id="KZ824267">
    <property type="protein sequence ID" value="RAL17713.1"/>
    <property type="molecule type" value="Genomic_DNA"/>
</dbReference>
<name>A0A395IEV1_ASPHC</name>
<feature type="region of interest" description="Disordered" evidence="6">
    <location>
        <begin position="641"/>
        <end position="687"/>
    </location>
</feature>
<feature type="compositionally biased region" description="Acidic residues" evidence="6">
    <location>
        <begin position="658"/>
        <end position="667"/>
    </location>
</feature>
<keyword evidence="7" id="KW-0732">Signal</keyword>
<dbReference type="Proteomes" id="UP000248961">
    <property type="component" value="Unassembled WGS sequence"/>
</dbReference>
<protein>
    <submittedName>
        <fullName evidence="9">Pentatricopeptide repeat protein</fullName>
    </submittedName>
</protein>
<comment type="subunit">
    <text evidence="4">Binds to mitochondrial small subunit 15S rRNA.</text>
</comment>
<dbReference type="PROSITE" id="PS51375">
    <property type="entry name" value="PPR"/>
    <property type="match status" value="2"/>
</dbReference>
<gene>
    <name evidence="9" type="ORF">BO97DRAFT_467191</name>
</gene>
<feature type="signal peptide" evidence="7">
    <location>
        <begin position="1"/>
        <end position="18"/>
    </location>
</feature>
<evidence type="ECO:0000256" key="7">
    <source>
        <dbReference type="SAM" id="SignalP"/>
    </source>
</evidence>
<dbReference type="VEuPathDB" id="FungiDB:BO97DRAFT_467191"/>
<evidence type="ECO:0000256" key="3">
    <source>
        <dbReference type="ARBA" id="ARBA00044493"/>
    </source>
</evidence>
<evidence type="ECO:0000256" key="6">
    <source>
        <dbReference type="SAM" id="MobiDB-lite"/>
    </source>
</evidence>
<dbReference type="InterPro" id="IPR057027">
    <property type="entry name" value="TPR_mt"/>
</dbReference>
<feature type="region of interest" description="Disordered" evidence="6">
    <location>
        <begin position="47"/>
        <end position="75"/>
    </location>
</feature>
<evidence type="ECO:0000256" key="1">
    <source>
        <dbReference type="ARBA" id="ARBA00006192"/>
    </source>
</evidence>
<proteinExistence type="inferred from homology"/>
<dbReference type="GeneID" id="37203919"/>
<evidence type="ECO:0000259" key="8">
    <source>
        <dbReference type="Pfam" id="PF23276"/>
    </source>
</evidence>
<feature type="compositionally biased region" description="Basic and acidic residues" evidence="6">
    <location>
        <begin position="66"/>
        <end position="75"/>
    </location>
</feature>
<evidence type="ECO:0000256" key="2">
    <source>
        <dbReference type="ARBA" id="ARBA00022737"/>
    </source>
</evidence>
<comment type="function">
    <text evidence="3">Regulates mitochondrial small subunit maturation by controlling 15S rRNA 5'-end processing. Localizes to the 5' precursor of the 15S rRNA in a position that is subsequently occupied by mS47 in the mature yeast mtSSU. Uses structure and sequence-specific RNA recognition, binding to a single-stranded region of the precursor and specifically recognizing bases -6 to -1. The exchange of Ccm1 for mS47 is coupled to the irreversible removal of precursor rRNA that is accompanied by conformational changes of the mitoribosomal proteins uS5m and mS26. These conformational changes signal completion of 5'-end rRNA processing through protection of the mature 5'-end of the 15S rRNA and stabilization of mS47. The removal of the 5' precursor together with the dissociation of Ccm1 may be catalyzed by the 5'-3' exoribonuclease Pet127. Involved in the specific removal of group I introns in mitochondrial encoded transcripts.</text>
</comment>
<dbReference type="STRING" id="1450537.A0A395IEV1"/>
<dbReference type="InterPro" id="IPR011990">
    <property type="entry name" value="TPR-like_helical_dom_sf"/>
</dbReference>
<sequence>MPRTTLVLDGLWLCLCPSFNINTLSGARVTLGASQHAKRRFSSLPLKKSMPARPTFGPEEPATIDSSREPDQRDVTHEDSIIRLLPDQSIPFTSYDQVTTFEFGDAPETLSRKSTQALETRLQEITAKNPRIQNTAQILRILIHDRQVHPDTRHYRALILAHSDAVRGSTKTVRRLLAEMESNGIAADSGTLHAALQVSAVHPDYLLRQDVLRALRERWLSLSPTGWHYVVAGLLREHQFELALDHIGQMERKGVVVESWLFNMLVYYLCELQEWDEVLRLMRSRTEQHREITPELCSYVLEMASMAAHTETIWFIWKHKVELRYLRPSHAICNKVLGVAAHIGDVDLASSVIQYMAESEFNVTLQNYECMVAAHVVSGDLYAGLEVLCRMHKAGISLRHDSTRLVLKHMIEKNVNPRDVWAMLKKLKATKLPVPLLCALVVFEKCEHEALSDPLAVEDGVALYNELYTLCPNKADVSLFNVLINMCRRGENSDAGMFVVHEMAKLGVVPDGVTFEHLVMMCLDTGNYESAYMYFQDLLYRGFSPSDETRAAIREICSHSRDQYARQLRYHPRIQDGSIQCLVDGMSSAGEHDRALSKVSSEVPWRESPRYPTMKFEPSFLQSKIAERKREVYKEIRRMRAKEARKRRRRAKAIQQAMEEEGWEDYEPGGLVPENLPDSSGEDSQSG</sequence>
<keyword evidence="10" id="KW-1185">Reference proteome</keyword>
<dbReference type="RefSeq" id="XP_025556867.1">
    <property type="nucleotide sequence ID" value="XM_025699630.1"/>
</dbReference>
<comment type="similarity">
    <text evidence="1">Belongs to the CCM1 family.</text>
</comment>
<dbReference type="InterPro" id="IPR002885">
    <property type="entry name" value="PPR_rpt"/>
</dbReference>
<dbReference type="AlphaFoldDB" id="A0A395IEV1"/>
<feature type="chain" id="PRO_5017243747" evidence="7">
    <location>
        <begin position="19"/>
        <end position="687"/>
    </location>
</feature>
<dbReference type="Pfam" id="PF23276">
    <property type="entry name" value="TPR_24"/>
    <property type="match status" value="1"/>
</dbReference>
<feature type="repeat" description="PPR" evidence="5">
    <location>
        <begin position="476"/>
        <end position="510"/>
    </location>
</feature>
<dbReference type="Gene3D" id="1.25.40.10">
    <property type="entry name" value="Tetratricopeptide repeat domain"/>
    <property type="match status" value="3"/>
</dbReference>
<reference evidence="9 10" key="1">
    <citation type="submission" date="2018-02" db="EMBL/GenBank/DDBJ databases">
        <title>The genomes of Aspergillus section Nigri reveals drivers in fungal speciation.</title>
        <authorList>
            <consortium name="DOE Joint Genome Institute"/>
            <person name="Vesth T.C."/>
            <person name="Nybo J."/>
            <person name="Theobald S."/>
            <person name="Brandl J."/>
            <person name="Frisvad J.C."/>
            <person name="Nielsen K.F."/>
            <person name="Lyhne E.K."/>
            <person name="Kogle M.E."/>
            <person name="Kuo A."/>
            <person name="Riley R."/>
            <person name="Clum A."/>
            <person name="Nolan M."/>
            <person name="Lipzen A."/>
            <person name="Salamov A."/>
            <person name="Henrissat B."/>
            <person name="Wiebenga A."/>
            <person name="De vries R.P."/>
            <person name="Grigoriev I.V."/>
            <person name="Mortensen U.H."/>
            <person name="Andersen M.R."/>
            <person name="Baker S.E."/>
        </authorList>
    </citation>
    <scope>NUCLEOTIDE SEQUENCE [LARGE SCALE GENOMIC DNA]</scope>
    <source>
        <strain evidence="9 10">CBS 101889</strain>
    </source>
</reference>
<dbReference type="PANTHER" id="PTHR47447">
    <property type="entry name" value="OS03G0856100 PROTEIN"/>
    <property type="match status" value="1"/>
</dbReference>
<feature type="domain" description="Pentatricopeptide repeat-containing protein-mitochondrial" evidence="8">
    <location>
        <begin position="331"/>
        <end position="444"/>
    </location>
</feature>
<evidence type="ECO:0000313" key="10">
    <source>
        <dbReference type="Proteomes" id="UP000248961"/>
    </source>
</evidence>
<accession>A0A395IEV1</accession>
<evidence type="ECO:0000313" key="9">
    <source>
        <dbReference type="EMBL" id="RAL17713.1"/>
    </source>
</evidence>
<organism evidence="9 10">
    <name type="scientific">Aspergillus homomorphus (strain CBS 101889)</name>
    <dbReference type="NCBI Taxonomy" id="1450537"/>
    <lineage>
        <taxon>Eukaryota</taxon>
        <taxon>Fungi</taxon>
        <taxon>Dikarya</taxon>
        <taxon>Ascomycota</taxon>
        <taxon>Pezizomycotina</taxon>
        <taxon>Eurotiomycetes</taxon>
        <taxon>Eurotiomycetidae</taxon>
        <taxon>Eurotiales</taxon>
        <taxon>Aspergillaceae</taxon>
        <taxon>Aspergillus</taxon>
        <taxon>Aspergillus subgen. Circumdati</taxon>
    </lineage>
</organism>
<feature type="repeat" description="PPR" evidence="5">
    <location>
        <begin position="511"/>
        <end position="545"/>
    </location>
</feature>
<dbReference type="Pfam" id="PF13812">
    <property type="entry name" value="PPR_3"/>
    <property type="match status" value="1"/>
</dbReference>